<dbReference type="InterPro" id="IPR016181">
    <property type="entry name" value="Acyl_CoA_acyltransferase"/>
</dbReference>
<evidence type="ECO:0000313" key="3">
    <source>
        <dbReference type="Proteomes" id="UP000254337"/>
    </source>
</evidence>
<dbReference type="RefSeq" id="WP_107195350.1">
    <property type="nucleotide sequence ID" value="NZ_CP029462.1"/>
</dbReference>
<dbReference type="EMBL" id="CP029462">
    <property type="protein sequence ID" value="AXL21422.1"/>
    <property type="molecule type" value="Genomic_DNA"/>
</dbReference>
<dbReference type="Gene3D" id="3.40.630.30">
    <property type="match status" value="1"/>
</dbReference>
<feature type="domain" description="N-acetyltransferase" evidence="1">
    <location>
        <begin position="8"/>
        <end position="160"/>
    </location>
</feature>
<evidence type="ECO:0000313" key="2">
    <source>
        <dbReference type="EMBL" id="AXL21422.1"/>
    </source>
</evidence>
<dbReference type="PROSITE" id="PS51186">
    <property type="entry name" value="GNAT"/>
    <property type="match status" value="1"/>
</dbReference>
<evidence type="ECO:0000259" key="1">
    <source>
        <dbReference type="PROSITE" id="PS51186"/>
    </source>
</evidence>
<reference evidence="2 3" key="1">
    <citation type="submission" date="2018-05" db="EMBL/GenBank/DDBJ databases">
        <title>Complete genome sequence of Megasphaera sp. AJH120T, isolated from the ceca of a chicken.</title>
        <authorList>
            <person name="Maki J."/>
            <person name="Looft T."/>
        </authorList>
    </citation>
    <scope>NUCLEOTIDE SEQUENCE [LARGE SCALE GENOMIC DNA]</scope>
    <source>
        <strain evidence="2 3">AJH120</strain>
    </source>
</reference>
<organism evidence="2 3">
    <name type="scientific">Megasphaera stantonii</name>
    <dbReference type="NCBI Taxonomy" id="2144175"/>
    <lineage>
        <taxon>Bacteria</taxon>
        <taxon>Bacillati</taxon>
        <taxon>Bacillota</taxon>
        <taxon>Negativicutes</taxon>
        <taxon>Veillonellales</taxon>
        <taxon>Veillonellaceae</taxon>
        <taxon>Megasphaera</taxon>
    </lineage>
</organism>
<dbReference type="GO" id="GO:0016747">
    <property type="term" value="F:acyltransferase activity, transferring groups other than amino-acyl groups"/>
    <property type="evidence" value="ECO:0007669"/>
    <property type="project" value="InterPro"/>
</dbReference>
<dbReference type="PANTHER" id="PTHR43451:SF1">
    <property type="entry name" value="ACETYLTRANSFERASE"/>
    <property type="match status" value="1"/>
</dbReference>
<keyword evidence="2" id="KW-0808">Transferase</keyword>
<gene>
    <name evidence="2" type="ORF">DKB62_07520</name>
</gene>
<accession>A0A346AZX9</accession>
<name>A0A346AZX9_9FIRM</name>
<dbReference type="KEGG" id="meg:DKB62_07520"/>
<dbReference type="AlphaFoldDB" id="A0A346AZX9"/>
<protein>
    <submittedName>
        <fullName evidence="2">GNAT family N-acetyltransferase</fullName>
    </submittedName>
</protein>
<dbReference type="InterPro" id="IPR000182">
    <property type="entry name" value="GNAT_dom"/>
</dbReference>
<dbReference type="PANTHER" id="PTHR43451">
    <property type="entry name" value="ACETYLTRANSFERASE (GNAT) FAMILY PROTEIN"/>
    <property type="match status" value="1"/>
</dbReference>
<dbReference type="Pfam" id="PF13673">
    <property type="entry name" value="Acetyltransf_10"/>
    <property type="match status" value="1"/>
</dbReference>
<dbReference type="CDD" id="cd04301">
    <property type="entry name" value="NAT_SF"/>
    <property type="match status" value="1"/>
</dbReference>
<dbReference type="InterPro" id="IPR052564">
    <property type="entry name" value="N-acetyltrans/Recomb-assoc"/>
</dbReference>
<proteinExistence type="predicted"/>
<dbReference type="SUPFAM" id="SSF55729">
    <property type="entry name" value="Acyl-CoA N-acyltransferases (Nat)"/>
    <property type="match status" value="1"/>
</dbReference>
<dbReference type="OrthoDB" id="424368at2"/>
<keyword evidence="3" id="KW-1185">Reference proteome</keyword>
<sequence length="161" mass="18282">MKPSAAQLCLRPYDEGDLQSVVSLFYDTIHSVNLKDYTPEQADAWAPKKPDLSRWQGLLKGEDTWVAVQDGRIVGFANRDGEYFDCLYVHKDYQRRGVAKALAERIEGRAAAEGHAKIRTNASLTARPFFEQRGYAVVRRQCVHRAGHVLVNFAMERSIQK</sequence>
<dbReference type="Proteomes" id="UP000254337">
    <property type="component" value="Chromosome"/>
</dbReference>